<sequence>MSFARPHSPPPPMPSPKLTPTPLPSPPPFTPKQSRSRLIVPAQHSPPIPPSLIGSPLLKKTLNYSRSHDSLHGRARTSPFDEDDEFGARKTRTARRTASTSSFSLPPPARSVHIVKRNGTNSPYRSPPPSPAIASPPPPVPPIPSFVLSSAENYKKPVLHPQPKRSTNSSILELYINRSADVHSPMSRKRCVSSPRDGGAMTCMQFFTIHNSPQKSCQV</sequence>
<protein>
    <submittedName>
        <fullName evidence="2">Uncharacterized protein</fullName>
    </submittedName>
</protein>
<name>F8NM34_SERL9</name>
<evidence type="ECO:0000256" key="1">
    <source>
        <dbReference type="SAM" id="MobiDB-lite"/>
    </source>
</evidence>
<feature type="compositionally biased region" description="Pro residues" evidence="1">
    <location>
        <begin position="125"/>
        <end position="139"/>
    </location>
</feature>
<evidence type="ECO:0000313" key="2">
    <source>
        <dbReference type="EMBL" id="EGO27822.1"/>
    </source>
</evidence>
<reference evidence="2" key="1">
    <citation type="submission" date="2011-04" db="EMBL/GenBank/DDBJ databases">
        <title>Evolution of plant cell wall degrading machinery underlies the functional diversity of forest fungi.</title>
        <authorList>
            <consortium name="US DOE Joint Genome Institute (JGI-PGF)"/>
            <person name="Eastwood D.C."/>
            <person name="Floudas D."/>
            <person name="Binder M."/>
            <person name="Majcherczyk A."/>
            <person name="Schneider P."/>
            <person name="Aerts A."/>
            <person name="Asiegbu F.O."/>
            <person name="Baker S.E."/>
            <person name="Barry K."/>
            <person name="Bendiksby M."/>
            <person name="Blumentritt M."/>
            <person name="Coutinho P.M."/>
            <person name="Cullen D."/>
            <person name="Cullen D."/>
            <person name="Gathman A."/>
            <person name="Goodell B."/>
            <person name="Henrissat B."/>
            <person name="Ihrmark K."/>
            <person name="Kauserud H."/>
            <person name="Kohler A."/>
            <person name="LaButti K."/>
            <person name="Lapidus A."/>
            <person name="Lavin J.L."/>
            <person name="Lee Y.-H."/>
            <person name="Lindquist E."/>
            <person name="Lilly W."/>
            <person name="Lucas S."/>
            <person name="Morin E."/>
            <person name="Murat C."/>
            <person name="Oguiza J.A."/>
            <person name="Park J."/>
            <person name="Pisabarro A.G."/>
            <person name="Riley R."/>
            <person name="Rosling A."/>
            <person name="Salamov A."/>
            <person name="Schmidt O."/>
            <person name="Schmutz J."/>
            <person name="Skrede I."/>
            <person name="Stenlid J."/>
            <person name="Wiebenga A."/>
            <person name="Xie X."/>
            <person name="Kues U."/>
            <person name="Hibbett D.S."/>
            <person name="Hoffmeister D."/>
            <person name="Hogberg N."/>
            <person name="Martin F."/>
            <person name="Grigoriev I.V."/>
            <person name="Watkinson S.C."/>
        </authorList>
    </citation>
    <scope>NUCLEOTIDE SEQUENCE</scope>
    <source>
        <strain evidence="2">S7.9</strain>
    </source>
</reference>
<dbReference type="OrthoDB" id="3260925at2759"/>
<organism>
    <name type="scientific">Serpula lacrymans var. lacrymans (strain S7.9)</name>
    <name type="common">Dry rot fungus</name>
    <dbReference type="NCBI Taxonomy" id="578457"/>
    <lineage>
        <taxon>Eukaryota</taxon>
        <taxon>Fungi</taxon>
        <taxon>Dikarya</taxon>
        <taxon>Basidiomycota</taxon>
        <taxon>Agaricomycotina</taxon>
        <taxon>Agaricomycetes</taxon>
        <taxon>Agaricomycetidae</taxon>
        <taxon>Boletales</taxon>
        <taxon>Coniophorineae</taxon>
        <taxon>Serpulaceae</taxon>
        <taxon>Serpula</taxon>
    </lineage>
</organism>
<accession>F8NM34</accession>
<dbReference type="RefSeq" id="XP_007315913.1">
    <property type="nucleotide sequence ID" value="XM_007315851.1"/>
</dbReference>
<dbReference type="AlphaFoldDB" id="F8NM34"/>
<proteinExistence type="predicted"/>
<dbReference type="EMBL" id="GL945431">
    <property type="protein sequence ID" value="EGO27822.1"/>
    <property type="molecule type" value="Genomic_DNA"/>
</dbReference>
<feature type="compositionally biased region" description="Pro residues" evidence="1">
    <location>
        <begin position="7"/>
        <end position="30"/>
    </location>
</feature>
<dbReference type="Proteomes" id="UP000008064">
    <property type="component" value="Unassembled WGS sequence"/>
</dbReference>
<dbReference type="HOGENOM" id="CLU_109930_0_0_1"/>
<feature type="region of interest" description="Disordered" evidence="1">
    <location>
        <begin position="1"/>
        <end position="56"/>
    </location>
</feature>
<dbReference type="KEGG" id="sla:SERLADRAFT_435588"/>
<feature type="region of interest" description="Disordered" evidence="1">
    <location>
        <begin position="68"/>
        <end position="139"/>
    </location>
</feature>
<dbReference type="GeneID" id="18814561"/>
<gene>
    <name evidence="2" type="ORF">SERLADRAFT_435588</name>
</gene>